<reference evidence="2" key="1">
    <citation type="journal article" date="2019" name="Int. J. Syst. Evol. Microbiol.">
        <title>The Global Catalogue of Microorganisms (GCM) 10K type strain sequencing project: providing services to taxonomists for standard genome sequencing and annotation.</title>
        <authorList>
            <consortium name="The Broad Institute Genomics Platform"/>
            <consortium name="The Broad Institute Genome Sequencing Center for Infectious Disease"/>
            <person name="Wu L."/>
            <person name="Ma J."/>
        </authorList>
    </citation>
    <scope>NUCLEOTIDE SEQUENCE [LARGE SCALE GENOMIC DNA]</scope>
    <source>
        <strain evidence="2">JCM 18015</strain>
    </source>
</reference>
<organism evidence="1 2">
    <name type="scientific">[Roseibacterium] beibuensis</name>
    <dbReference type="NCBI Taxonomy" id="1193142"/>
    <lineage>
        <taxon>Bacteria</taxon>
        <taxon>Pseudomonadati</taxon>
        <taxon>Pseudomonadota</taxon>
        <taxon>Alphaproteobacteria</taxon>
        <taxon>Rhodobacterales</taxon>
        <taxon>Roseobacteraceae</taxon>
        <taxon>Roseicyclus</taxon>
    </lineage>
</organism>
<dbReference type="EMBL" id="BAABHW010000002">
    <property type="protein sequence ID" value="GAA5073163.1"/>
    <property type="molecule type" value="Genomic_DNA"/>
</dbReference>
<evidence type="ECO:0000313" key="2">
    <source>
        <dbReference type="Proteomes" id="UP001499910"/>
    </source>
</evidence>
<comment type="caution">
    <text evidence="1">The sequence shown here is derived from an EMBL/GenBank/DDBJ whole genome shotgun (WGS) entry which is preliminary data.</text>
</comment>
<gene>
    <name evidence="1" type="ORF">GCM10023209_18710</name>
</gene>
<sequence length="113" mass="12130">MARLARLPAEITVFAGDFASQPLAFAHLWDVAPELDFDHVEVIPRAGAEKRLAPFFDTATMARLTAIAQDTLILVLPAAHASPDCPLGETDRLTALGPLRGHVPHLMQKGTAP</sequence>
<accession>A0ABP9LC18</accession>
<name>A0ABP9LC18_9RHOB</name>
<proteinExistence type="predicted"/>
<dbReference type="RefSeq" id="WP_259550408.1">
    <property type="nucleotide sequence ID" value="NZ_BAABHW010000002.1"/>
</dbReference>
<protein>
    <submittedName>
        <fullName evidence="1">Uncharacterized protein</fullName>
    </submittedName>
</protein>
<dbReference type="Proteomes" id="UP001499910">
    <property type="component" value="Unassembled WGS sequence"/>
</dbReference>
<keyword evidence="2" id="KW-1185">Reference proteome</keyword>
<evidence type="ECO:0000313" key="1">
    <source>
        <dbReference type="EMBL" id="GAA5073163.1"/>
    </source>
</evidence>